<dbReference type="EMBL" id="MGDJ01000007">
    <property type="protein sequence ID" value="OGL53994.1"/>
    <property type="molecule type" value="Genomic_DNA"/>
</dbReference>
<comment type="caution">
    <text evidence="3">The sequence shown here is derived from an EMBL/GenBank/DDBJ whole genome shotgun (WGS) entry which is preliminary data.</text>
</comment>
<dbReference type="InterPro" id="IPR003675">
    <property type="entry name" value="Rce1/LyrA-like_dom"/>
</dbReference>
<dbReference type="AlphaFoldDB" id="A0A1F7SL99"/>
<keyword evidence="1" id="KW-0812">Transmembrane</keyword>
<organism evidence="3 4">
    <name type="scientific">Candidatus Shapirobacteria bacterium RBG_13_44_7</name>
    <dbReference type="NCBI Taxonomy" id="1802149"/>
    <lineage>
        <taxon>Bacteria</taxon>
        <taxon>Candidatus Shapironibacteriota</taxon>
    </lineage>
</organism>
<dbReference type="GO" id="GO:0004175">
    <property type="term" value="F:endopeptidase activity"/>
    <property type="evidence" value="ECO:0007669"/>
    <property type="project" value="UniProtKB-ARBA"/>
</dbReference>
<feature type="transmembrane region" description="Helical" evidence="1">
    <location>
        <begin position="100"/>
        <end position="121"/>
    </location>
</feature>
<feature type="domain" description="CAAX prenyl protease 2/Lysostaphin resistance protein A-like" evidence="2">
    <location>
        <begin position="86"/>
        <end position="163"/>
    </location>
</feature>
<protein>
    <recommendedName>
        <fullName evidence="2">CAAX prenyl protease 2/Lysostaphin resistance protein A-like domain-containing protein</fullName>
    </recommendedName>
</protein>
<feature type="transmembrane region" description="Helical" evidence="1">
    <location>
        <begin position="151"/>
        <end position="168"/>
    </location>
</feature>
<accession>A0A1F7SL99</accession>
<evidence type="ECO:0000256" key="1">
    <source>
        <dbReference type="SAM" id="Phobius"/>
    </source>
</evidence>
<dbReference type="Proteomes" id="UP000185874">
    <property type="component" value="Unassembled WGS sequence"/>
</dbReference>
<reference evidence="3 4" key="1">
    <citation type="journal article" date="2016" name="Nat. Commun.">
        <title>Thousands of microbial genomes shed light on interconnected biogeochemical processes in an aquifer system.</title>
        <authorList>
            <person name="Anantharaman K."/>
            <person name="Brown C.T."/>
            <person name="Hug L.A."/>
            <person name="Sharon I."/>
            <person name="Castelle C.J."/>
            <person name="Probst A.J."/>
            <person name="Thomas B.C."/>
            <person name="Singh A."/>
            <person name="Wilkins M.J."/>
            <person name="Karaoz U."/>
            <person name="Brodie E.L."/>
            <person name="Williams K.H."/>
            <person name="Hubbard S.S."/>
            <person name="Banfield J.F."/>
        </authorList>
    </citation>
    <scope>NUCLEOTIDE SEQUENCE [LARGE SCALE GENOMIC DNA]</scope>
</reference>
<proteinExistence type="predicted"/>
<keyword evidence="1" id="KW-1133">Transmembrane helix</keyword>
<feature type="transmembrane region" description="Helical" evidence="1">
    <location>
        <begin position="7"/>
        <end position="27"/>
    </location>
</feature>
<gene>
    <name evidence="3" type="ORF">A3K55_02205</name>
</gene>
<evidence type="ECO:0000259" key="2">
    <source>
        <dbReference type="Pfam" id="PF02517"/>
    </source>
</evidence>
<keyword evidence="1" id="KW-0472">Membrane</keyword>
<name>A0A1F7SL99_9BACT</name>
<evidence type="ECO:0000313" key="3">
    <source>
        <dbReference type="EMBL" id="OGL53994.1"/>
    </source>
</evidence>
<dbReference type="GO" id="GO:0080120">
    <property type="term" value="P:CAAX-box protein maturation"/>
    <property type="evidence" value="ECO:0007669"/>
    <property type="project" value="UniProtKB-ARBA"/>
</dbReference>
<sequence length="188" mass="21529">MKICDHPIIVVGFEVSLLVLSFFYLLTHLSPSNFSQWPLALAVGNLLGIITFCLTFFFVSRFQFARDNMFQYHRHYLFASPLTKTASCLVVPIAEEIFFRGLIFSFLGFFPSLFLFIFVHLLRLDNKIATAASVLLCGLSFHLSYYLTGSLLAPIIAHMVFTFLRIFIFPEYIKSHPQYFSDLTLALA</sequence>
<feature type="transmembrane region" description="Helical" evidence="1">
    <location>
        <begin position="39"/>
        <end position="64"/>
    </location>
</feature>
<dbReference type="Pfam" id="PF02517">
    <property type="entry name" value="Rce1-like"/>
    <property type="match status" value="1"/>
</dbReference>
<evidence type="ECO:0000313" key="4">
    <source>
        <dbReference type="Proteomes" id="UP000185874"/>
    </source>
</evidence>